<dbReference type="Pfam" id="PF12697">
    <property type="entry name" value="Abhydrolase_6"/>
    <property type="match status" value="1"/>
</dbReference>
<sequence length="307" mass="33438">MDQTIEVQSLFSGTRQHPIYADRFIPQQRTLRYPVIMIHGGCNTGTCFTITPDGRRGWAQDFARAGIEVFVIDWPGHGRSPMRADFLNLSSRDVRNSIAEMLTDIGPSVLLAHSAGGPLIWSLAEECPDLVKGLVGVAAGPPANLVPSLDPGSLQALEATADPDAGFPIMAPRDELFLVDEAFVTEYWFSGPQAPERAGELFFRSVVPESPRIINERFNVDGEGLSIRDPAQVGARPALIVSPECDPRHPRHIDKATADYLGAEFVWLANHGICGNGHMMMADRNSRSIALLIADWLQGQQSLATAS</sequence>
<dbReference type="InterPro" id="IPR050228">
    <property type="entry name" value="Carboxylesterase_BioH"/>
</dbReference>
<keyword evidence="3" id="KW-1185">Reference proteome</keyword>
<accession>A0A1H9LD29</accession>
<dbReference type="InterPro" id="IPR000073">
    <property type="entry name" value="AB_hydrolase_1"/>
</dbReference>
<evidence type="ECO:0000313" key="3">
    <source>
        <dbReference type="Proteomes" id="UP000199647"/>
    </source>
</evidence>
<gene>
    <name evidence="2" type="ORF">SAMN05216548_11157</name>
</gene>
<evidence type="ECO:0000313" key="2">
    <source>
        <dbReference type="EMBL" id="SER09346.1"/>
    </source>
</evidence>
<feature type="domain" description="AB hydrolase-1" evidence="1">
    <location>
        <begin position="35"/>
        <end position="284"/>
    </location>
</feature>
<dbReference type="EMBL" id="FOFG01000011">
    <property type="protein sequence ID" value="SER09346.1"/>
    <property type="molecule type" value="Genomic_DNA"/>
</dbReference>
<dbReference type="Proteomes" id="UP000199647">
    <property type="component" value="Unassembled WGS sequence"/>
</dbReference>
<dbReference type="SUPFAM" id="SSF53474">
    <property type="entry name" value="alpha/beta-Hydrolases"/>
    <property type="match status" value="1"/>
</dbReference>
<dbReference type="Gene3D" id="3.40.50.1820">
    <property type="entry name" value="alpha/beta hydrolase"/>
    <property type="match status" value="2"/>
</dbReference>
<evidence type="ECO:0000259" key="1">
    <source>
        <dbReference type="Pfam" id="PF12697"/>
    </source>
</evidence>
<name>A0A1H9LD29_9HYPH</name>
<dbReference type="PANTHER" id="PTHR43194">
    <property type="entry name" value="HYDROLASE ALPHA/BETA FOLD FAMILY"/>
    <property type="match status" value="1"/>
</dbReference>
<dbReference type="AlphaFoldDB" id="A0A1H9LD29"/>
<organism evidence="2 3">
    <name type="scientific">Faunimonas pinastri</name>
    <dbReference type="NCBI Taxonomy" id="1855383"/>
    <lineage>
        <taxon>Bacteria</taxon>
        <taxon>Pseudomonadati</taxon>
        <taxon>Pseudomonadota</taxon>
        <taxon>Alphaproteobacteria</taxon>
        <taxon>Hyphomicrobiales</taxon>
        <taxon>Afifellaceae</taxon>
        <taxon>Faunimonas</taxon>
    </lineage>
</organism>
<proteinExistence type="predicted"/>
<dbReference type="InterPro" id="IPR029058">
    <property type="entry name" value="AB_hydrolase_fold"/>
</dbReference>
<dbReference type="STRING" id="1855383.SAMN05216548_11157"/>
<protein>
    <submittedName>
        <fullName evidence="2">Pimeloyl-ACP methyl ester carboxylesterase</fullName>
    </submittedName>
</protein>
<dbReference type="PANTHER" id="PTHR43194:SF5">
    <property type="entry name" value="PIMELOYL-[ACYL-CARRIER PROTEIN] METHYL ESTER ESTERASE"/>
    <property type="match status" value="1"/>
</dbReference>
<reference evidence="2 3" key="1">
    <citation type="submission" date="2016-10" db="EMBL/GenBank/DDBJ databases">
        <authorList>
            <person name="de Groot N.N."/>
        </authorList>
    </citation>
    <scope>NUCLEOTIDE SEQUENCE [LARGE SCALE GENOMIC DNA]</scope>
    <source>
        <strain evidence="2 3">A52C2</strain>
    </source>
</reference>